<keyword evidence="7" id="KW-0067">ATP-binding</keyword>
<evidence type="ECO:0000256" key="8">
    <source>
        <dbReference type="ARBA" id="ARBA00023054"/>
    </source>
</evidence>
<organism evidence="15 16">
    <name type="scientific">Phialemonium thermophilum</name>
    <dbReference type="NCBI Taxonomy" id="223376"/>
    <lineage>
        <taxon>Eukaryota</taxon>
        <taxon>Fungi</taxon>
        <taxon>Dikarya</taxon>
        <taxon>Ascomycota</taxon>
        <taxon>Pezizomycotina</taxon>
        <taxon>Sordariomycetes</taxon>
        <taxon>Sordariomycetidae</taxon>
        <taxon>Cephalothecales</taxon>
        <taxon>Cephalothecaceae</taxon>
        <taxon>Phialemonium</taxon>
    </lineage>
</organism>
<evidence type="ECO:0000313" key="16">
    <source>
        <dbReference type="Proteomes" id="UP001586593"/>
    </source>
</evidence>
<keyword evidence="11" id="KW-0539">Nucleus</keyword>
<sequence length="1183" mass="134782">MPGRTVNNLSAGLSRKRPHRGAEDHDNENDEVIDVQRASSALRHGSNKRPRTSAESSTKGSSRVLRDPTPASSSCTSESEDDIPMEDGVAPASPPKTQYDEMRDNDWKHLENEIADDQRATQKIRFRPNRLGDNAVADNGIIESITCINFMCHERLHCELGPLLNFIVGENGSGKSAILTAITLCLGGKASSTNRGGSLKSFIKEGRDRAILTVKIKNQGVDAYKHEVYGDSIVVERHFSRTGTTGFKIKSATGQTISTKKQEVDEIAEYYCLQVDNPLNVLSQDNARQFLNAASASQKYKFFVEGVQLEQLDRDYRLVSEYLEASEEKVPDQEERVEMAKKEWEKAKRLSEMVQNQQNARRRLRLLTNQLAWSQVSDQEKLLEQLKQELIEIEAKIPEVERQIEEKAHLLAEEDERIRRAQESIDEARQEEEEFQATVDAADEEYQAAKKNLSQLHADERSAYSGLRTLDDRIKELEEKIRTEQKRLEDANGDALTMKRQELEEARRKEEKETKAIFSLKEAAAELDERLREAKRNLGERVQLVQQKQQEITAVEQKIQNLKNGQGSIYDAYEPALPKLVKMIEAESRFENKPIGPVGTHIQLLNPIWSSIIETTLGSNLNAFVVTSRHDQNVLQGLMKRAGTRSCPILIGNREPLNTSGKEPDTSFDTILRVLNFDNQLVRDQLIINNGIDQVILVPDRVKAEEVMFRGPAPRNVMACLTLHDGKRGEGLRLTNRGGSNFGTTPVVPHPSQRPRMKTDSGSQLAILNETLQQLSTEFRELGSAKRLCQQEAHRIETEISRLVSQKKRSEQVLRNIQVEIDHIEGELDKFDGVDGRLQGFEEQMRQAQEDKALNGRQYGELVVQKQNAQQVTEACKQKLIGLKAQKKDYEARVEKARKKLERLNQLRSIVLTEKNELHAERDMLKQDRMRIASKCDRQAQQLQDFVRKAEQVSPERVHIPENETYSSVERAHAALTLQIETAQKERGMSDAEVYEYAIRSKETYDQMRRDLKAIKDVNQGLKNTLFKRLEKWRNFQRHISAHSRSNFIYLLSERGFRGKLMLDHKNKRLAIQVEPDRTEKRAAGRNTKTLSGGEKSFSSICLLLSIWEAMGSPLRCLDEFDVFMDNVNRAISTNMLISAARRSVGRQYILITPNAIEGRATLDKDVKIIRLTDPRQRVLADF</sequence>
<evidence type="ECO:0000256" key="4">
    <source>
        <dbReference type="ARBA" id="ARBA00022454"/>
    </source>
</evidence>
<feature type="coiled-coil region" evidence="12">
    <location>
        <begin position="966"/>
        <end position="1025"/>
    </location>
</feature>
<dbReference type="SUPFAM" id="SSF52540">
    <property type="entry name" value="P-loop containing nucleoside triphosphate hydrolases"/>
    <property type="match status" value="2"/>
</dbReference>
<dbReference type="EMBL" id="JAZHXJ010000229">
    <property type="protein sequence ID" value="KAL1867842.1"/>
    <property type="molecule type" value="Genomic_DNA"/>
</dbReference>
<comment type="subcellular location">
    <subcellularLocation>
        <location evidence="2">Chromosome</location>
    </subcellularLocation>
    <subcellularLocation>
        <location evidence="1">Nucleus</location>
    </subcellularLocation>
</comment>
<evidence type="ECO:0000256" key="2">
    <source>
        <dbReference type="ARBA" id="ARBA00004286"/>
    </source>
</evidence>
<keyword evidence="5" id="KW-0547">Nucleotide-binding</keyword>
<feature type="compositionally biased region" description="Polar residues" evidence="13">
    <location>
        <begin position="1"/>
        <end position="11"/>
    </location>
</feature>
<keyword evidence="16" id="KW-1185">Reference proteome</keyword>
<dbReference type="InterPro" id="IPR027417">
    <property type="entry name" value="P-loop_NTPase"/>
</dbReference>
<comment type="caution">
    <text evidence="15">The sequence shown here is derived from an EMBL/GenBank/DDBJ whole genome shotgun (WGS) entry which is preliminary data.</text>
</comment>
<evidence type="ECO:0000256" key="11">
    <source>
        <dbReference type="ARBA" id="ARBA00023242"/>
    </source>
</evidence>
<name>A0ABR3WW01_9PEZI</name>
<evidence type="ECO:0000259" key="14">
    <source>
        <dbReference type="Pfam" id="PF13476"/>
    </source>
</evidence>
<accession>A0ABR3WW01</accession>
<comment type="similarity">
    <text evidence="3">Belongs to the SMC family. SMC6 subfamily.</text>
</comment>
<feature type="region of interest" description="Disordered" evidence="13">
    <location>
        <begin position="737"/>
        <end position="759"/>
    </location>
</feature>
<keyword evidence="8 12" id="KW-0175">Coiled coil</keyword>
<evidence type="ECO:0000256" key="7">
    <source>
        <dbReference type="ARBA" id="ARBA00022840"/>
    </source>
</evidence>
<reference evidence="15 16" key="1">
    <citation type="journal article" date="2024" name="Commun. Biol.">
        <title>Comparative genomic analysis of thermophilic fungi reveals convergent evolutionary adaptations and gene losses.</title>
        <authorList>
            <person name="Steindorff A.S."/>
            <person name="Aguilar-Pontes M.V."/>
            <person name="Robinson A.J."/>
            <person name="Andreopoulos B."/>
            <person name="LaButti K."/>
            <person name="Kuo A."/>
            <person name="Mondo S."/>
            <person name="Riley R."/>
            <person name="Otillar R."/>
            <person name="Haridas S."/>
            <person name="Lipzen A."/>
            <person name="Grimwood J."/>
            <person name="Schmutz J."/>
            <person name="Clum A."/>
            <person name="Reid I.D."/>
            <person name="Moisan M.C."/>
            <person name="Butler G."/>
            <person name="Nguyen T.T.M."/>
            <person name="Dewar K."/>
            <person name="Conant G."/>
            <person name="Drula E."/>
            <person name="Henrissat B."/>
            <person name="Hansel C."/>
            <person name="Singer S."/>
            <person name="Hutchinson M.I."/>
            <person name="de Vries R.P."/>
            <person name="Natvig D.O."/>
            <person name="Powell A.J."/>
            <person name="Tsang A."/>
            <person name="Grigoriev I.V."/>
        </authorList>
    </citation>
    <scope>NUCLEOTIDE SEQUENCE [LARGE SCALE GENOMIC DNA]</scope>
    <source>
        <strain evidence="15 16">ATCC 24622</strain>
    </source>
</reference>
<dbReference type="Proteomes" id="UP001586593">
    <property type="component" value="Unassembled WGS sequence"/>
</dbReference>
<feature type="domain" description="Rad50/SbcC-type AAA" evidence="14">
    <location>
        <begin position="144"/>
        <end position="397"/>
    </location>
</feature>
<keyword evidence="6" id="KW-0227">DNA damage</keyword>
<feature type="region of interest" description="Disordered" evidence="13">
    <location>
        <begin position="1"/>
        <end position="101"/>
    </location>
</feature>
<feature type="coiled-coil region" evidence="12">
    <location>
        <begin position="880"/>
        <end position="914"/>
    </location>
</feature>
<dbReference type="InterPro" id="IPR038729">
    <property type="entry name" value="Rad50/SbcC_AAA"/>
</dbReference>
<evidence type="ECO:0000256" key="5">
    <source>
        <dbReference type="ARBA" id="ARBA00022741"/>
    </source>
</evidence>
<dbReference type="PANTHER" id="PTHR19306">
    <property type="entry name" value="STRUCTURAL MAINTENANCE OF CHROMOSOMES 5,6 SMC5, SMC6"/>
    <property type="match status" value="1"/>
</dbReference>
<dbReference type="Gene3D" id="3.40.50.300">
    <property type="entry name" value="P-loop containing nucleotide triphosphate hydrolases"/>
    <property type="match status" value="2"/>
</dbReference>
<gene>
    <name evidence="15" type="ORF">VTK73DRAFT_3923</name>
</gene>
<keyword evidence="9" id="KW-0233">DNA recombination</keyword>
<feature type="coiled-coil region" evidence="12">
    <location>
        <begin position="323"/>
        <end position="565"/>
    </location>
</feature>
<proteinExistence type="inferred from homology"/>
<evidence type="ECO:0000313" key="15">
    <source>
        <dbReference type="EMBL" id="KAL1867842.1"/>
    </source>
</evidence>
<keyword evidence="10" id="KW-0234">DNA repair</keyword>
<evidence type="ECO:0000256" key="6">
    <source>
        <dbReference type="ARBA" id="ARBA00022763"/>
    </source>
</evidence>
<evidence type="ECO:0000256" key="3">
    <source>
        <dbReference type="ARBA" id="ARBA00006793"/>
    </source>
</evidence>
<dbReference type="Pfam" id="PF13476">
    <property type="entry name" value="AAA_23"/>
    <property type="match status" value="1"/>
</dbReference>
<evidence type="ECO:0000256" key="13">
    <source>
        <dbReference type="SAM" id="MobiDB-lite"/>
    </source>
</evidence>
<dbReference type="PANTHER" id="PTHR19306:SF6">
    <property type="entry name" value="STRUCTURAL MAINTENANCE OF CHROMOSOMES PROTEIN 6"/>
    <property type="match status" value="1"/>
</dbReference>
<keyword evidence="4" id="KW-0158">Chromosome</keyword>
<evidence type="ECO:0000256" key="10">
    <source>
        <dbReference type="ARBA" id="ARBA00023204"/>
    </source>
</evidence>
<evidence type="ECO:0000256" key="9">
    <source>
        <dbReference type="ARBA" id="ARBA00023172"/>
    </source>
</evidence>
<protein>
    <recommendedName>
        <fullName evidence="14">Rad50/SbcC-type AAA domain-containing protein</fullName>
    </recommendedName>
</protein>
<evidence type="ECO:0000256" key="1">
    <source>
        <dbReference type="ARBA" id="ARBA00004123"/>
    </source>
</evidence>
<evidence type="ECO:0000256" key="12">
    <source>
        <dbReference type="SAM" id="Coils"/>
    </source>
</evidence>